<organism evidence="2 3">
    <name type="scientific">Parasphingorhabdus halotolerans</name>
    <dbReference type="NCBI Taxonomy" id="2725558"/>
    <lineage>
        <taxon>Bacteria</taxon>
        <taxon>Pseudomonadati</taxon>
        <taxon>Pseudomonadota</taxon>
        <taxon>Alphaproteobacteria</taxon>
        <taxon>Sphingomonadales</taxon>
        <taxon>Sphingomonadaceae</taxon>
        <taxon>Parasphingorhabdus</taxon>
    </lineage>
</organism>
<reference evidence="2 3" key="1">
    <citation type="submission" date="2020-04" db="EMBL/GenBank/DDBJ databases">
        <title>Genome sequence for Sphingorhabdus sp. strain M1.</title>
        <authorList>
            <person name="Park S.-J."/>
        </authorList>
    </citation>
    <scope>NUCLEOTIDE SEQUENCE [LARGE SCALE GENOMIC DNA]</scope>
    <source>
        <strain evidence="2 3">JK6</strain>
    </source>
</reference>
<dbReference type="Gene3D" id="3.20.20.140">
    <property type="entry name" value="Metal-dependent hydrolases"/>
    <property type="match status" value="1"/>
</dbReference>
<name>A0A6H2DJE0_9SPHN</name>
<feature type="signal peptide" evidence="1">
    <location>
        <begin position="1"/>
        <end position="22"/>
    </location>
</feature>
<evidence type="ECO:0000313" key="2">
    <source>
        <dbReference type="EMBL" id="QJB68792.1"/>
    </source>
</evidence>
<keyword evidence="1" id="KW-0732">Signal</keyword>
<feature type="chain" id="PRO_5026356483" evidence="1">
    <location>
        <begin position="23"/>
        <end position="636"/>
    </location>
</feature>
<proteinExistence type="predicted"/>
<dbReference type="RefSeq" id="WP_168818634.1">
    <property type="nucleotide sequence ID" value="NZ_CP051217.1"/>
</dbReference>
<sequence length="636" mass="70346">MLAKSRLGGLLCIGLPLLTLSACENGPGSMFGDQKIEVKETAYPEKVLWGDTHLHSENSPDAFGFGNRLPPEDALRFARGEEVTSTMGVKAKLARPLDFLLISDHSDGLGFTKRLADAPRFLLPNDTLKRWHDMFNGGPDESTKAMNEMIDMAGDPEVNKSIADPKDLEEDTRSIWSDFIETVEDYDQPGKFTALLGFEYTAMPDGNNLHRVVMFRDGADKAGQVTPFPATIGPRPDQLWDYMDGYEKKTGGRVLAIPHNSNVSNGLMFQMTGPGGQPMTAAEAKRRARLEPVVEATQIKGDSEAHPFLSPNDEFAGYGTRGWDKANLNAKQPTTPDMYGGNYVREALKRGLAIAQRTGENPYKVGMVGSTDSHTSLATADEDNFFGKHTGNEPTSEGRDRVTPAMNLGSRLGRFNWNYLASGYAAVWATANTRKAIWDAFARREVYATTGPRMTVRLFGGWDFSADDFQKDWVKEGYSRGVPMGGDLKAANGKAPSFIVSALKDPDGANLDRVQIVKGWTDEAGNTQEKVFDIVWSEPEKRKVSGGKVPDVGNTVDLKTAKYYNDIGAPELQTVWTDPEFDPAVRAFYYVRVIEIPTPRWVLYDAVRYKLNLPEEIDLVSQERAYTSPIWYSPSA</sequence>
<dbReference type="EMBL" id="CP051217">
    <property type="protein sequence ID" value="QJB68792.1"/>
    <property type="molecule type" value="Genomic_DNA"/>
</dbReference>
<dbReference type="AlphaFoldDB" id="A0A6H2DJE0"/>
<accession>A0A6H2DJE0</accession>
<dbReference type="InterPro" id="IPR022028">
    <property type="entry name" value="DUF3604"/>
</dbReference>
<dbReference type="Pfam" id="PF12228">
    <property type="entry name" value="DUF3604"/>
    <property type="match status" value="1"/>
</dbReference>
<evidence type="ECO:0000256" key="1">
    <source>
        <dbReference type="SAM" id="SignalP"/>
    </source>
</evidence>
<dbReference type="KEGG" id="phao:HF685_05440"/>
<dbReference type="PROSITE" id="PS51257">
    <property type="entry name" value="PROKAR_LIPOPROTEIN"/>
    <property type="match status" value="1"/>
</dbReference>
<evidence type="ECO:0000313" key="3">
    <source>
        <dbReference type="Proteomes" id="UP000501600"/>
    </source>
</evidence>
<protein>
    <submittedName>
        <fullName evidence="2">DUF3604 domain-containing protein</fullName>
    </submittedName>
</protein>
<keyword evidence="3" id="KW-1185">Reference proteome</keyword>
<dbReference type="Proteomes" id="UP000501600">
    <property type="component" value="Chromosome"/>
</dbReference>
<gene>
    <name evidence="2" type="ORF">HF685_05440</name>
</gene>